<dbReference type="Gene3D" id="3.30.70.1630">
    <property type="match status" value="1"/>
</dbReference>
<dbReference type="EMBL" id="CP045503">
    <property type="protein sequence ID" value="QPG56622.1"/>
    <property type="molecule type" value="Genomic_DNA"/>
</dbReference>
<protein>
    <submittedName>
        <fullName evidence="2">tRNA-modifying protein YgfZ</fullName>
    </submittedName>
</protein>
<dbReference type="NCBIfam" id="NF007110">
    <property type="entry name" value="PRK09559.1"/>
    <property type="match status" value="1"/>
</dbReference>
<dbReference type="InterPro" id="IPR029043">
    <property type="entry name" value="GcvT/YgfZ_C"/>
</dbReference>
<dbReference type="Proteomes" id="UP000316416">
    <property type="component" value="Chromosome"/>
</dbReference>
<dbReference type="Pfam" id="PF21130">
    <property type="entry name" value="YgfZ_barrel"/>
    <property type="match status" value="1"/>
</dbReference>
<dbReference type="SUPFAM" id="SSF103025">
    <property type="entry name" value="Folate-binding domain"/>
    <property type="match status" value="1"/>
</dbReference>
<dbReference type="SUPFAM" id="SSF101790">
    <property type="entry name" value="Aminomethyltransferase beta-barrel domain"/>
    <property type="match status" value="1"/>
</dbReference>
<sequence>MTLSVSQPNWNLNDPIPSLIFSNLSHMGLMSVTGEQGRSFIHGQVTTDITSLEKHIWRWGAHCDPKGKMLASFRAFTIDDALMMMMPADTLAVDLPHLAKYAVFSKAELANVTDDYLVLGVAGEQAQTWVNDHFTIGVNNSIEQEVTDIPGGVLLKDGARFIIVMDKETAQSFLTSVNQDIFDASAWQALEINSGYPNIAAPQQGSFVPQMCNLQAVNGISFNKGCYMGQETIARMKYRGGNKRALYILSGSSSETITLETKLELALEDGFKRTGTIIEVVQSGEQVLLTAVLPNDTENTAKLRIAGDEASLLTIKPLPYSLEDED</sequence>
<evidence type="ECO:0000313" key="2">
    <source>
        <dbReference type="EMBL" id="QPG56622.1"/>
    </source>
</evidence>
<organism evidence="2 3">
    <name type="scientific">Shewanella eurypsychrophilus</name>
    <dbReference type="NCBI Taxonomy" id="2593656"/>
    <lineage>
        <taxon>Bacteria</taxon>
        <taxon>Pseudomonadati</taxon>
        <taxon>Pseudomonadota</taxon>
        <taxon>Gammaproteobacteria</taxon>
        <taxon>Alteromonadales</taxon>
        <taxon>Shewanellaceae</taxon>
        <taxon>Shewanella</taxon>
    </lineage>
</organism>
<name>A0ABX6V264_9GAMM</name>
<evidence type="ECO:0000259" key="1">
    <source>
        <dbReference type="Pfam" id="PF21130"/>
    </source>
</evidence>
<keyword evidence="3" id="KW-1185">Reference proteome</keyword>
<proteinExistence type="predicted"/>
<dbReference type="PANTHER" id="PTHR22602">
    <property type="entry name" value="TRANSFERASE CAF17, MITOCHONDRIAL-RELATED"/>
    <property type="match status" value="1"/>
</dbReference>
<reference evidence="2" key="1">
    <citation type="submission" date="2021-07" db="EMBL/GenBank/DDBJ databases">
        <title>Shewanella sp. YLB-07 whole genome sequence.</title>
        <authorList>
            <person name="Yu L."/>
        </authorList>
    </citation>
    <scope>NUCLEOTIDE SEQUENCE</scope>
    <source>
        <strain evidence="2">YLB-08</strain>
    </source>
</reference>
<dbReference type="NCBIfam" id="TIGR03317">
    <property type="entry name" value="ygfZ_signature"/>
    <property type="match status" value="1"/>
</dbReference>
<evidence type="ECO:0000313" key="3">
    <source>
        <dbReference type="Proteomes" id="UP000316416"/>
    </source>
</evidence>
<accession>A0ABX6V264</accession>
<dbReference type="RefSeq" id="WP_142872002.1">
    <property type="nucleotide sequence ID" value="NZ_CP045503.2"/>
</dbReference>
<gene>
    <name evidence="2" type="primary">ygfZ</name>
    <name evidence="2" type="ORF">FM038_003655</name>
</gene>
<dbReference type="PANTHER" id="PTHR22602:SF0">
    <property type="entry name" value="TRANSFERASE CAF17, MITOCHONDRIAL-RELATED"/>
    <property type="match status" value="1"/>
</dbReference>
<dbReference type="Gene3D" id="3.30.70.1400">
    <property type="entry name" value="Aminomethyltransferase beta-barrel domains"/>
    <property type="match status" value="1"/>
</dbReference>
<dbReference type="InterPro" id="IPR048451">
    <property type="entry name" value="YgfZ_barrel"/>
</dbReference>
<dbReference type="InterPro" id="IPR045179">
    <property type="entry name" value="YgfZ/GcvT"/>
</dbReference>
<feature type="domain" description="tRNA-modifying protein YgfZ-like beta-barrel" evidence="1">
    <location>
        <begin position="242"/>
        <end position="308"/>
    </location>
</feature>
<dbReference type="Gene3D" id="2.40.30.160">
    <property type="match status" value="1"/>
</dbReference>
<dbReference type="InterPro" id="IPR017703">
    <property type="entry name" value="YgfZ/GCV_T_CS"/>
</dbReference>